<organism evidence="1 2">
    <name type="scientific">Negadavirga shengliensis</name>
    <dbReference type="NCBI Taxonomy" id="1389218"/>
    <lineage>
        <taxon>Bacteria</taxon>
        <taxon>Pseudomonadati</taxon>
        <taxon>Bacteroidota</taxon>
        <taxon>Cytophagia</taxon>
        <taxon>Cytophagales</taxon>
        <taxon>Cyclobacteriaceae</taxon>
        <taxon>Negadavirga</taxon>
    </lineage>
</organism>
<dbReference type="InterPro" id="IPR011048">
    <property type="entry name" value="Haem_d1_sf"/>
</dbReference>
<keyword evidence="2" id="KW-1185">Reference proteome</keyword>
<dbReference type="Pfam" id="PF13970">
    <property type="entry name" value="DUF4221"/>
    <property type="match status" value="1"/>
</dbReference>
<proteinExistence type="predicted"/>
<dbReference type="SUPFAM" id="SSF51004">
    <property type="entry name" value="C-terminal (heme d1) domain of cytochrome cd1-nitrite reductase"/>
    <property type="match status" value="1"/>
</dbReference>
<dbReference type="EMBL" id="JBHSJJ010000017">
    <property type="protein sequence ID" value="MFC4874305.1"/>
    <property type="molecule type" value="Genomic_DNA"/>
</dbReference>
<protein>
    <submittedName>
        <fullName evidence="1">DUF4221 family protein</fullName>
    </submittedName>
</protein>
<gene>
    <name evidence="1" type="ORF">ACFPFU_21560</name>
</gene>
<name>A0ABV9T6D7_9BACT</name>
<dbReference type="InterPro" id="IPR025316">
    <property type="entry name" value="DUF4221"/>
</dbReference>
<dbReference type="Proteomes" id="UP001595818">
    <property type="component" value="Unassembled WGS sequence"/>
</dbReference>
<comment type="caution">
    <text evidence="1">The sequence shown here is derived from an EMBL/GenBank/DDBJ whole genome shotgun (WGS) entry which is preliminary data.</text>
</comment>
<sequence>MKYLIYFIICFHFACTSGSKNGRHSLKMERIDEIVLQARDCTIVNPSNTWFIESDSGNYLFAYNHVEKNLHFIDFSDGSVASKVPLAYDGPNSVRGAMGFSLIGRDSIGITFAPPAIALINFKGEIIWKKEITDEYFDLTTLITTSYKPVLKIGNNLFGPQPFFMDHLGMAKSDILKQRLVFSLNFDSGEISWHDVFYNKNYWDRGKKPSDYSWDQRGKNIYIAPVYDHEVIIFDTHTMEVVDRKEVESQYIKNFRYANEIVDLETSLKMRLSHDMYGPIIYDRYRDVFYRFFTPGYEPEDELSFEELRPLGWSRPYSGVMVLDSSLNVIGEHLFDKFEILPASMFVGEKGLYLSMNNENHPDFDENHFRYRLVRFSIGD</sequence>
<dbReference type="RefSeq" id="WP_377068022.1">
    <property type="nucleotide sequence ID" value="NZ_JBHSJJ010000017.1"/>
</dbReference>
<evidence type="ECO:0000313" key="1">
    <source>
        <dbReference type="EMBL" id="MFC4874305.1"/>
    </source>
</evidence>
<reference evidence="2" key="1">
    <citation type="journal article" date="2019" name="Int. J. Syst. Evol. Microbiol.">
        <title>The Global Catalogue of Microorganisms (GCM) 10K type strain sequencing project: providing services to taxonomists for standard genome sequencing and annotation.</title>
        <authorList>
            <consortium name="The Broad Institute Genomics Platform"/>
            <consortium name="The Broad Institute Genome Sequencing Center for Infectious Disease"/>
            <person name="Wu L."/>
            <person name="Ma J."/>
        </authorList>
    </citation>
    <scope>NUCLEOTIDE SEQUENCE [LARGE SCALE GENOMIC DNA]</scope>
    <source>
        <strain evidence="2">CGMCC 4.7466</strain>
    </source>
</reference>
<evidence type="ECO:0000313" key="2">
    <source>
        <dbReference type="Proteomes" id="UP001595818"/>
    </source>
</evidence>
<accession>A0ABV9T6D7</accession>